<feature type="transmembrane region" description="Helical" evidence="1">
    <location>
        <begin position="129"/>
        <end position="145"/>
    </location>
</feature>
<proteinExistence type="predicted"/>
<dbReference type="Pfam" id="PF04892">
    <property type="entry name" value="VanZ"/>
    <property type="match status" value="1"/>
</dbReference>
<sequence length="156" mass="17615">MNRKHIIVLISWIAVILWMFLIFNLSSQVADESDKLSKGITEIVIKTVEKVEPRVDFDISRFNHIVRKNAHFFAYLALGIFVMNAMRRSGRYGYKSVVLVLLICILYAISDEVHQLFVPGRGPGVKDVLIDSAGASVGTLVHLGMSRIKKKVMIRT</sequence>
<keyword evidence="1" id="KW-1133">Transmembrane helix</keyword>
<name>A0A4R2K976_9FIRM</name>
<gene>
    <name evidence="3" type="ORF">EV214_1438</name>
</gene>
<evidence type="ECO:0000259" key="2">
    <source>
        <dbReference type="Pfam" id="PF04892"/>
    </source>
</evidence>
<dbReference type="AlphaFoldDB" id="A0A4R2K976"/>
<evidence type="ECO:0000256" key="1">
    <source>
        <dbReference type="SAM" id="Phobius"/>
    </source>
</evidence>
<evidence type="ECO:0000313" key="4">
    <source>
        <dbReference type="Proteomes" id="UP000294919"/>
    </source>
</evidence>
<dbReference type="EMBL" id="SLWV01000043">
    <property type="protein sequence ID" value="TCO68517.1"/>
    <property type="molecule type" value="Genomic_DNA"/>
</dbReference>
<dbReference type="InterPro" id="IPR016747">
    <property type="entry name" value="Phosphotransbutyrylase"/>
</dbReference>
<feature type="transmembrane region" description="Helical" evidence="1">
    <location>
        <begin position="69"/>
        <end position="85"/>
    </location>
</feature>
<reference evidence="3 4" key="1">
    <citation type="submission" date="2019-03" db="EMBL/GenBank/DDBJ databases">
        <title>Genomic Encyclopedia of Type Strains, Phase IV (KMG-IV): sequencing the most valuable type-strain genomes for metagenomic binning, comparative biology and taxonomic classification.</title>
        <authorList>
            <person name="Goeker M."/>
        </authorList>
    </citation>
    <scope>NUCLEOTIDE SEQUENCE [LARGE SCALE GENOMIC DNA]</scope>
    <source>
        <strain evidence="3 4">DSM 102940</strain>
    </source>
</reference>
<dbReference type="PIRSF" id="PIRSF019083">
    <property type="entry name" value="UCP019083_VanZ"/>
    <property type="match status" value="1"/>
</dbReference>
<dbReference type="InterPro" id="IPR006976">
    <property type="entry name" value="VanZ-like"/>
</dbReference>
<organism evidence="3 4">
    <name type="scientific">Marinisporobacter balticus</name>
    <dbReference type="NCBI Taxonomy" id="2018667"/>
    <lineage>
        <taxon>Bacteria</taxon>
        <taxon>Bacillati</taxon>
        <taxon>Bacillota</taxon>
        <taxon>Clostridia</taxon>
        <taxon>Peptostreptococcales</taxon>
        <taxon>Thermotaleaceae</taxon>
        <taxon>Marinisporobacter</taxon>
    </lineage>
</organism>
<accession>A0A4R2K976</accession>
<protein>
    <submittedName>
        <fullName evidence="3">VanZ family protein</fullName>
    </submittedName>
</protein>
<dbReference type="OrthoDB" id="291892at2"/>
<dbReference type="NCBIfam" id="NF037970">
    <property type="entry name" value="vanZ_1"/>
    <property type="match status" value="1"/>
</dbReference>
<comment type="caution">
    <text evidence="3">The sequence shown here is derived from an EMBL/GenBank/DDBJ whole genome shotgun (WGS) entry which is preliminary data.</text>
</comment>
<keyword evidence="1" id="KW-0472">Membrane</keyword>
<feature type="transmembrane region" description="Helical" evidence="1">
    <location>
        <begin position="92"/>
        <end position="109"/>
    </location>
</feature>
<dbReference type="Proteomes" id="UP000294919">
    <property type="component" value="Unassembled WGS sequence"/>
</dbReference>
<keyword evidence="1" id="KW-0812">Transmembrane</keyword>
<feature type="transmembrane region" description="Helical" evidence="1">
    <location>
        <begin position="7"/>
        <end position="26"/>
    </location>
</feature>
<feature type="domain" description="VanZ-like" evidence="2">
    <location>
        <begin position="12"/>
        <end position="141"/>
    </location>
</feature>
<evidence type="ECO:0000313" key="3">
    <source>
        <dbReference type="EMBL" id="TCO68517.1"/>
    </source>
</evidence>
<dbReference type="RefSeq" id="WP_132248170.1">
    <property type="nucleotide sequence ID" value="NZ_SLWV01000043.1"/>
</dbReference>
<keyword evidence="4" id="KW-1185">Reference proteome</keyword>